<keyword evidence="2" id="KW-0812">Transmembrane</keyword>
<reference evidence="3" key="1">
    <citation type="submission" date="2021-01" db="EMBL/GenBank/DDBJ databases">
        <title>Tabrizicola alba sp. nov. a motile alkaliphilic bacterium isolated from a soda lake.</title>
        <authorList>
            <person name="Szuroczki S."/>
            <person name="Abbaszade G."/>
            <person name="Schumann P."/>
            <person name="Toth E."/>
        </authorList>
    </citation>
    <scope>NUCLEOTIDE SEQUENCE</scope>
    <source>
        <strain evidence="3">DMG-N-6</strain>
    </source>
</reference>
<dbReference type="InterPro" id="IPR021273">
    <property type="entry name" value="DUF2852"/>
</dbReference>
<proteinExistence type="predicted"/>
<dbReference type="EMBL" id="JAESVN010000004">
    <property type="protein sequence ID" value="MBL4917901.1"/>
    <property type="molecule type" value="Genomic_DNA"/>
</dbReference>
<keyword evidence="2" id="KW-0472">Membrane</keyword>
<evidence type="ECO:0000313" key="3">
    <source>
        <dbReference type="EMBL" id="MBL4917901.1"/>
    </source>
</evidence>
<comment type="caution">
    <text evidence="3">The sequence shown here is derived from an EMBL/GenBank/DDBJ whole genome shotgun (WGS) entry which is preliminary data.</text>
</comment>
<dbReference type="Proteomes" id="UP000648908">
    <property type="component" value="Unassembled WGS sequence"/>
</dbReference>
<dbReference type="AlphaFoldDB" id="A0A8K0VBG0"/>
<keyword evidence="2" id="KW-1133">Transmembrane helix</keyword>
<name>A0A8K0VBG0_9RHOB</name>
<feature type="region of interest" description="Disordered" evidence="1">
    <location>
        <begin position="128"/>
        <end position="154"/>
    </location>
</feature>
<organism evidence="3 4">
    <name type="scientific">Szabonella alba</name>
    <dbReference type="NCBI Taxonomy" id="2804194"/>
    <lineage>
        <taxon>Bacteria</taxon>
        <taxon>Pseudomonadati</taxon>
        <taxon>Pseudomonadota</taxon>
        <taxon>Alphaproteobacteria</taxon>
        <taxon>Rhodobacterales</taxon>
        <taxon>Paracoccaceae</taxon>
        <taxon>Szabonella</taxon>
    </lineage>
</organism>
<feature type="transmembrane region" description="Helical" evidence="2">
    <location>
        <begin position="32"/>
        <end position="56"/>
    </location>
</feature>
<dbReference type="Pfam" id="PF11014">
    <property type="entry name" value="DUF2852"/>
    <property type="match status" value="1"/>
</dbReference>
<protein>
    <submittedName>
        <fullName evidence="3">DUF2852 domain-containing protein</fullName>
    </submittedName>
</protein>
<gene>
    <name evidence="3" type="ORF">JL811_11785</name>
</gene>
<evidence type="ECO:0000313" key="4">
    <source>
        <dbReference type="Proteomes" id="UP000648908"/>
    </source>
</evidence>
<evidence type="ECO:0000256" key="2">
    <source>
        <dbReference type="SAM" id="Phobius"/>
    </source>
</evidence>
<evidence type="ECO:0000256" key="1">
    <source>
        <dbReference type="SAM" id="MobiDB-lite"/>
    </source>
</evidence>
<sequence>MTYTATNTTTGGLTRPLRRAEAWLDDRGRAGWIVAMILGFIFFWPVGLALLAYITWTNRWSKSMFKFNGCATRTSHSFKSANSGNSAFDAYRSETIRRLEEEQVAFEAFLKRLRDARDKQEFDAFMEDRARANSDAKADAEPKDDATRKDIAAY</sequence>
<accession>A0A8K0VBG0</accession>
<dbReference type="RefSeq" id="WP_202688812.1">
    <property type="nucleotide sequence ID" value="NZ_JAESVN010000004.1"/>
</dbReference>
<keyword evidence="4" id="KW-1185">Reference proteome</keyword>